<dbReference type="PANTHER" id="PTHR11133:SF23">
    <property type="entry name" value="SACCHAROPINE DEHYDROGENASE [NAD(+), L-LYSINE-FORMING]"/>
    <property type="match status" value="1"/>
</dbReference>
<proteinExistence type="predicted"/>
<sequence length="195" mass="19968">AAGAAPPKIMVMGALGRAGSGAVALCEAAGITGDDLLKWDMAETAGGGPFDAIVDVDVFVNCIYLSKPIPPFVTLDMIESAAAPRLSVVCDVSCDTTNPHNPIPFANVNTTFDAPMTHVGSEARGVDIVTIDNLPSLLPREASSEFSDAMLPFMVAWAAAAEAGAQLPPEWAASAGQYVKHRALADIATAGESAA</sequence>
<dbReference type="SMART" id="SM01002">
    <property type="entry name" value="AlaDh_PNT_C"/>
    <property type="match status" value="1"/>
</dbReference>
<dbReference type="GO" id="GO:0004753">
    <property type="term" value="F:saccharopine dehydrogenase activity"/>
    <property type="evidence" value="ECO:0007669"/>
    <property type="project" value="TreeGrafter"/>
</dbReference>
<dbReference type="InterPro" id="IPR036291">
    <property type="entry name" value="NAD(P)-bd_dom_sf"/>
</dbReference>
<keyword evidence="1" id="KW-0560">Oxidoreductase</keyword>
<gene>
    <name evidence="3" type="ORF">AMSG_11058</name>
</gene>
<accession>A0A0L0DSR9</accession>
<name>A0A0L0DSR9_THETB</name>
<dbReference type="GO" id="GO:0019878">
    <property type="term" value="P:lysine biosynthetic process via aminoadipic acid"/>
    <property type="evidence" value="ECO:0007669"/>
    <property type="project" value="TreeGrafter"/>
</dbReference>
<dbReference type="RefSeq" id="XP_013753030.1">
    <property type="nucleotide sequence ID" value="XM_013897576.1"/>
</dbReference>
<evidence type="ECO:0000313" key="3">
    <source>
        <dbReference type="EMBL" id="KNC55399.1"/>
    </source>
</evidence>
<dbReference type="eggNOG" id="KOG0172">
    <property type="taxonomic scope" value="Eukaryota"/>
</dbReference>
<dbReference type="InterPro" id="IPR007698">
    <property type="entry name" value="AlaDH/PNT_NAD(H)-bd"/>
</dbReference>
<evidence type="ECO:0000256" key="1">
    <source>
        <dbReference type="ARBA" id="ARBA00023002"/>
    </source>
</evidence>
<dbReference type="GO" id="GO:0005737">
    <property type="term" value="C:cytoplasm"/>
    <property type="evidence" value="ECO:0007669"/>
    <property type="project" value="TreeGrafter"/>
</dbReference>
<dbReference type="Gene3D" id="3.40.50.720">
    <property type="entry name" value="NAD(P)-binding Rossmann-like Domain"/>
    <property type="match status" value="1"/>
</dbReference>
<evidence type="ECO:0000313" key="4">
    <source>
        <dbReference type="Proteomes" id="UP000054408"/>
    </source>
</evidence>
<evidence type="ECO:0000259" key="2">
    <source>
        <dbReference type="SMART" id="SM01002"/>
    </source>
</evidence>
<dbReference type="InterPro" id="IPR051168">
    <property type="entry name" value="AASS"/>
</dbReference>
<dbReference type="OrthoDB" id="265306at2759"/>
<dbReference type="AlphaFoldDB" id="A0A0L0DSR9"/>
<feature type="domain" description="Alanine dehydrogenase/pyridine nucleotide transhydrogenase NAD(H)-binding" evidence="2">
    <location>
        <begin position="2"/>
        <end position="130"/>
    </location>
</feature>
<dbReference type="Pfam" id="PF01262">
    <property type="entry name" value="AlaDh_PNT_C"/>
    <property type="match status" value="1"/>
</dbReference>
<reference evidence="3 4" key="1">
    <citation type="submission" date="2010-05" db="EMBL/GenBank/DDBJ databases">
        <title>The Genome Sequence of Thecamonas trahens ATCC 50062.</title>
        <authorList>
            <consortium name="The Broad Institute Genome Sequencing Platform"/>
            <person name="Russ C."/>
            <person name="Cuomo C."/>
            <person name="Shea T."/>
            <person name="Young S.K."/>
            <person name="Zeng Q."/>
            <person name="Koehrsen M."/>
            <person name="Haas B."/>
            <person name="Borodovsky M."/>
            <person name="Guigo R."/>
            <person name="Alvarado L."/>
            <person name="Berlin A."/>
            <person name="Bochicchio J."/>
            <person name="Borenstein D."/>
            <person name="Chapman S."/>
            <person name="Chen Z."/>
            <person name="Freedman E."/>
            <person name="Gellesch M."/>
            <person name="Goldberg J."/>
            <person name="Griggs A."/>
            <person name="Gujja S."/>
            <person name="Heilman E."/>
            <person name="Heiman D."/>
            <person name="Hepburn T."/>
            <person name="Howarth C."/>
            <person name="Jen D."/>
            <person name="Larson L."/>
            <person name="Mehta T."/>
            <person name="Park D."/>
            <person name="Pearson M."/>
            <person name="Roberts A."/>
            <person name="Saif S."/>
            <person name="Shenoy N."/>
            <person name="Sisk P."/>
            <person name="Stolte C."/>
            <person name="Sykes S."/>
            <person name="Thomson T."/>
            <person name="Walk T."/>
            <person name="White J."/>
            <person name="Yandava C."/>
            <person name="Burger G."/>
            <person name="Gray M.W."/>
            <person name="Holland P.W.H."/>
            <person name="King N."/>
            <person name="Lang F.B.F."/>
            <person name="Roger A.J."/>
            <person name="Ruiz-Trillo I."/>
            <person name="Lander E."/>
            <person name="Nusbaum C."/>
        </authorList>
    </citation>
    <scope>NUCLEOTIDE SEQUENCE [LARGE SCALE GENOMIC DNA]</scope>
    <source>
        <strain evidence="3 4">ATCC 50062</strain>
    </source>
</reference>
<organism evidence="3 4">
    <name type="scientific">Thecamonas trahens ATCC 50062</name>
    <dbReference type="NCBI Taxonomy" id="461836"/>
    <lineage>
        <taxon>Eukaryota</taxon>
        <taxon>Apusozoa</taxon>
        <taxon>Apusomonadida</taxon>
        <taxon>Apusomonadidae</taxon>
        <taxon>Thecamonas</taxon>
    </lineage>
</organism>
<feature type="non-terminal residue" evidence="3">
    <location>
        <position position="1"/>
    </location>
</feature>
<protein>
    <recommendedName>
        <fullName evidence="2">Alanine dehydrogenase/pyridine nucleotide transhydrogenase NAD(H)-binding domain-containing protein</fullName>
    </recommendedName>
</protein>
<dbReference type="GeneID" id="25569126"/>
<keyword evidence="4" id="KW-1185">Reference proteome</keyword>
<dbReference type="Proteomes" id="UP000054408">
    <property type="component" value="Unassembled WGS sequence"/>
</dbReference>
<dbReference type="STRING" id="461836.A0A0L0DSR9"/>
<dbReference type="EMBL" id="GL349500">
    <property type="protein sequence ID" value="KNC55399.1"/>
    <property type="molecule type" value="Genomic_DNA"/>
</dbReference>
<dbReference type="SUPFAM" id="SSF51735">
    <property type="entry name" value="NAD(P)-binding Rossmann-fold domains"/>
    <property type="match status" value="1"/>
</dbReference>
<dbReference type="PANTHER" id="PTHR11133">
    <property type="entry name" value="SACCHAROPINE DEHYDROGENASE"/>
    <property type="match status" value="1"/>
</dbReference>